<proteinExistence type="predicted"/>
<dbReference type="AlphaFoldDB" id="A0A444D143"/>
<organism evidence="1 2">
    <name type="scientific">Ensete ventricosum</name>
    <name type="common">Abyssinian banana</name>
    <name type="synonym">Musa ensete</name>
    <dbReference type="NCBI Taxonomy" id="4639"/>
    <lineage>
        <taxon>Eukaryota</taxon>
        <taxon>Viridiplantae</taxon>
        <taxon>Streptophyta</taxon>
        <taxon>Embryophyta</taxon>
        <taxon>Tracheophyta</taxon>
        <taxon>Spermatophyta</taxon>
        <taxon>Magnoliopsida</taxon>
        <taxon>Liliopsida</taxon>
        <taxon>Zingiberales</taxon>
        <taxon>Musaceae</taxon>
        <taxon>Ensete</taxon>
    </lineage>
</organism>
<dbReference type="GO" id="GO:0005524">
    <property type="term" value="F:ATP binding"/>
    <property type="evidence" value="ECO:0007669"/>
    <property type="project" value="InterPro"/>
</dbReference>
<protein>
    <submittedName>
        <fullName evidence="1">Uncharacterized protein</fullName>
    </submittedName>
</protein>
<dbReference type="Proteomes" id="UP000287651">
    <property type="component" value="Unassembled WGS sequence"/>
</dbReference>
<accession>A0A444D143</accession>
<gene>
    <name evidence="1" type="ORF">B296_00041810</name>
</gene>
<dbReference type="InterPro" id="IPR019821">
    <property type="entry name" value="Kinesin_motor_CS"/>
</dbReference>
<dbReference type="PROSITE" id="PS00411">
    <property type="entry name" value="KINESIN_MOTOR_1"/>
    <property type="match status" value="1"/>
</dbReference>
<evidence type="ECO:0000313" key="1">
    <source>
        <dbReference type="EMBL" id="RRT56383.1"/>
    </source>
</evidence>
<dbReference type="EMBL" id="AMZH03009662">
    <property type="protein sequence ID" value="RRT56383.1"/>
    <property type="molecule type" value="Genomic_DNA"/>
</dbReference>
<comment type="caution">
    <text evidence="1">The sequence shown here is derived from an EMBL/GenBank/DDBJ whole genome shotgun (WGS) entry which is preliminary data.</text>
</comment>
<feature type="non-terminal residue" evidence="1">
    <location>
        <position position="71"/>
    </location>
</feature>
<evidence type="ECO:0000313" key="2">
    <source>
        <dbReference type="Proteomes" id="UP000287651"/>
    </source>
</evidence>
<reference evidence="1 2" key="1">
    <citation type="journal article" date="2014" name="Agronomy (Basel)">
        <title>A Draft Genome Sequence for Ensete ventricosum, the Drought-Tolerant Tree Against Hunger.</title>
        <authorList>
            <person name="Harrison J."/>
            <person name="Moore K.A."/>
            <person name="Paszkiewicz K."/>
            <person name="Jones T."/>
            <person name="Grant M."/>
            <person name="Ambacheew D."/>
            <person name="Muzemil S."/>
            <person name="Studholme D.J."/>
        </authorList>
    </citation>
    <scope>NUCLEOTIDE SEQUENCE [LARGE SCALE GENOMIC DNA]</scope>
</reference>
<sequence length="71" mass="7655">MILMEIAASPVALVHINRSLEGKKENDASSLANVTNSELSAHHLPHLLKSKLLIVDLAGSERIDKSGMLIL</sequence>
<dbReference type="GO" id="GO:0007018">
    <property type="term" value="P:microtubule-based movement"/>
    <property type="evidence" value="ECO:0007669"/>
    <property type="project" value="InterPro"/>
</dbReference>
<name>A0A444D143_ENSVE</name>
<dbReference type="GO" id="GO:0003777">
    <property type="term" value="F:microtubule motor activity"/>
    <property type="evidence" value="ECO:0007669"/>
    <property type="project" value="InterPro"/>
</dbReference>